<gene>
    <name evidence="14" type="ORF">SAMN02745227_01585</name>
</gene>
<dbReference type="PANTHER" id="PTHR43298">
    <property type="entry name" value="MULTIDRUG RESISTANCE PROTEIN NORM-RELATED"/>
    <property type="match status" value="1"/>
</dbReference>
<evidence type="ECO:0000256" key="1">
    <source>
        <dbReference type="ARBA" id="ARBA00003408"/>
    </source>
</evidence>
<feature type="transmembrane region" description="Helical" evidence="13">
    <location>
        <begin position="354"/>
        <end position="375"/>
    </location>
</feature>
<comment type="similarity">
    <text evidence="3">Belongs to the multi antimicrobial extrusion (MATE) (TC 2.A.66.1) family.</text>
</comment>
<dbReference type="Pfam" id="PF01554">
    <property type="entry name" value="MatE"/>
    <property type="match status" value="2"/>
</dbReference>
<evidence type="ECO:0000256" key="8">
    <source>
        <dbReference type="ARBA" id="ARBA00022692"/>
    </source>
</evidence>
<evidence type="ECO:0000256" key="12">
    <source>
        <dbReference type="ARBA" id="ARBA00031636"/>
    </source>
</evidence>
<evidence type="ECO:0000256" key="9">
    <source>
        <dbReference type="ARBA" id="ARBA00022989"/>
    </source>
</evidence>
<feature type="transmembrane region" description="Helical" evidence="13">
    <location>
        <begin position="382"/>
        <end position="405"/>
    </location>
</feature>
<feature type="transmembrane region" description="Helical" evidence="13">
    <location>
        <begin position="133"/>
        <end position="157"/>
    </location>
</feature>
<feature type="transmembrane region" description="Helical" evidence="13">
    <location>
        <begin position="411"/>
        <end position="431"/>
    </location>
</feature>
<evidence type="ECO:0000256" key="2">
    <source>
        <dbReference type="ARBA" id="ARBA00004651"/>
    </source>
</evidence>
<evidence type="ECO:0000256" key="4">
    <source>
        <dbReference type="ARBA" id="ARBA00020268"/>
    </source>
</evidence>
<dbReference type="InterPro" id="IPR002528">
    <property type="entry name" value="MATE_fam"/>
</dbReference>
<evidence type="ECO:0000256" key="11">
    <source>
        <dbReference type="ARBA" id="ARBA00023136"/>
    </source>
</evidence>
<dbReference type="AlphaFoldDB" id="A0A1M6PXE6"/>
<evidence type="ECO:0000256" key="7">
    <source>
        <dbReference type="ARBA" id="ARBA00022475"/>
    </source>
</evidence>
<keyword evidence="11 13" id="KW-0472">Membrane</keyword>
<dbReference type="GO" id="GO:0006811">
    <property type="term" value="P:monoatomic ion transport"/>
    <property type="evidence" value="ECO:0007669"/>
    <property type="project" value="UniProtKB-KW"/>
</dbReference>
<evidence type="ECO:0000256" key="6">
    <source>
        <dbReference type="ARBA" id="ARBA00022449"/>
    </source>
</evidence>
<dbReference type="GO" id="GO:0042910">
    <property type="term" value="F:xenobiotic transmembrane transporter activity"/>
    <property type="evidence" value="ECO:0007669"/>
    <property type="project" value="InterPro"/>
</dbReference>
<evidence type="ECO:0000313" key="15">
    <source>
        <dbReference type="Proteomes" id="UP000243547"/>
    </source>
</evidence>
<dbReference type="InterPro" id="IPR050222">
    <property type="entry name" value="MATE_MdtK"/>
</dbReference>
<protein>
    <recommendedName>
        <fullName evidence="4">Probable multidrug resistance protein NorM</fullName>
    </recommendedName>
    <alternativeName>
        <fullName evidence="12">Multidrug-efflux transporter</fullName>
    </alternativeName>
</protein>
<dbReference type="EMBL" id="FRAI01000017">
    <property type="protein sequence ID" value="SHK12654.1"/>
    <property type="molecule type" value="Genomic_DNA"/>
</dbReference>
<comment type="subcellular location">
    <subcellularLocation>
        <location evidence="2">Cell membrane</location>
        <topology evidence="2">Multi-pass membrane protein</topology>
    </subcellularLocation>
</comment>
<evidence type="ECO:0000313" key="14">
    <source>
        <dbReference type="EMBL" id="SHK12654.1"/>
    </source>
</evidence>
<dbReference type="GO" id="GO:0015297">
    <property type="term" value="F:antiporter activity"/>
    <property type="evidence" value="ECO:0007669"/>
    <property type="project" value="UniProtKB-KW"/>
</dbReference>
<keyword evidence="7" id="KW-1003">Cell membrane</keyword>
<dbReference type="Proteomes" id="UP000243547">
    <property type="component" value="Unassembled WGS sequence"/>
</dbReference>
<dbReference type="CDD" id="cd13138">
    <property type="entry name" value="MATE_yoeA_like"/>
    <property type="match status" value="1"/>
</dbReference>
<dbReference type="GO" id="GO:0005886">
    <property type="term" value="C:plasma membrane"/>
    <property type="evidence" value="ECO:0007669"/>
    <property type="project" value="UniProtKB-SubCell"/>
</dbReference>
<feature type="transmembrane region" description="Helical" evidence="13">
    <location>
        <begin position="95"/>
        <end position="113"/>
    </location>
</feature>
<evidence type="ECO:0000256" key="5">
    <source>
        <dbReference type="ARBA" id="ARBA00022448"/>
    </source>
</evidence>
<reference evidence="15" key="1">
    <citation type="submission" date="2016-11" db="EMBL/GenBank/DDBJ databases">
        <authorList>
            <person name="Varghese N."/>
            <person name="Submissions S."/>
        </authorList>
    </citation>
    <scope>NUCLEOTIDE SEQUENCE [LARGE SCALE GENOMIC DNA]</scope>
    <source>
        <strain evidence="15">DSM 14826</strain>
    </source>
</reference>
<feature type="transmembrane region" description="Helical" evidence="13">
    <location>
        <begin position="50"/>
        <end position="75"/>
    </location>
</feature>
<dbReference type="InterPro" id="IPR048279">
    <property type="entry name" value="MdtK-like"/>
</dbReference>
<dbReference type="PIRSF" id="PIRSF006603">
    <property type="entry name" value="DinF"/>
    <property type="match status" value="1"/>
</dbReference>
<dbReference type="STRING" id="1120989.SAMN02745227_01585"/>
<dbReference type="PANTHER" id="PTHR43298:SF2">
    <property type="entry name" value="FMN_FAD EXPORTER YEEO-RELATED"/>
    <property type="match status" value="1"/>
</dbReference>
<proteinExistence type="inferred from homology"/>
<keyword evidence="15" id="KW-1185">Reference proteome</keyword>
<feature type="transmembrane region" description="Helical" evidence="13">
    <location>
        <begin position="191"/>
        <end position="211"/>
    </location>
</feature>
<sequence length="465" mass="51366">MKDLTEGNIPKQIFYFTLPMLIGNIFQQLYNTVDSIVIGKFEGTEALAAVGSSFPVIFLLVALLMGITMGATILISQYFGAKDFENVKKTVTTTYIFLFFASILTTILGLTFSSNILKLLNTPPSVLPLVQSYLNIMFIGMVAMFGYNTISAILRGVGDSKTPLIFLIIASIINILLDLLFVGVFRWGVAGVAWATVIAQTSSFIFGLFYLKKNNSILYVTFKDLTFDTKIFIKSLKIGVPTGVQQTLFSLGMLAVQRMVNSFGEVTMAAYTAAGRIDSFALMPFMNFGTAISTFVGQNIGANKLHRVKKGYLTTVLMTSVTAIFVTITLYFFGEPLIKLFDSNPDVVNIGLRKIRIVSTFYILIGIMFVTLGVIRGAGEAFVPMIISILTLWLIRIPVASFLIPHLGSDGIWWSFPIGWMVGITLSLIYYNSGRWKNKGVVKNKAKDVNEDKSEMEMEVAIDAR</sequence>
<keyword evidence="8 13" id="KW-0812">Transmembrane</keyword>
<evidence type="ECO:0000256" key="10">
    <source>
        <dbReference type="ARBA" id="ARBA00023065"/>
    </source>
</evidence>
<feature type="transmembrane region" description="Helical" evidence="13">
    <location>
        <begin position="312"/>
        <end position="334"/>
    </location>
</feature>
<feature type="transmembrane region" description="Helical" evidence="13">
    <location>
        <begin position="164"/>
        <end position="185"/>
    </location>
</feature>
<dbReference type="RefSeq" id="WP_072907723.1">
    <property type="nucleotide sequence ID" value="NZ_FRAI01000017.1"/>
</dbReference>
<comment type="function">
    <text evidence="1">Multidrug efflux pump.</text>
</comment>
<evidence type="ECO:0000256" key="3">
    <source>
        <dbReference type="ARBA" id="ARBA00010199"/>
    </source>
</evidence>
<keyword evidence="5" id="KW-0813">Transport</keyword>
<organism evidence="14 15">
    <name type="scientific">Anaerobranca californiensis DSM 14826</name>
    <dbReference type="NCBI Taxonomy" id="1120989"/>
    <lineage>
        <taxon>Bacteria</taxon>
        <taxon>Bacillati</taxon>
        <taxon>Bacillota</taxon>
        <taxon>Clostridia</taxon>
        <taxon>Eubacteriales</taxon>
        <taxon>Proteinivoracaceae</taxon>
        <taxon>Anaerobranca</taxon>
    </lineage>
</organism>
<dbReference type="NCBIfam" id="TIGR00797">
    <property type="entry name" value="matE"/>
    <property type="match status" value="1"/>
</dbReference>
<name>A0A1M6PXE6_9FIRM</name>
<dbReference type="OrthoDB" id="9776324at2"/>
<keyword evidence="6" id="KW-0050">Antiport</keyword>
<feature type="transmembrane region" description="Helical" evidence="13">
    <location>
        <begin position="12"/>
        <end position="30"/>
    </location>
</feature>
<evidence type="ECO:0000256" key="13">
    <source>
        <dbReference type="SAM" id="Phobius"/>
    </source>
</evidence>
<keyword evidence="10" id="KW-0406">Ion transport</keyword>
<keyword evidence="9 13" id="KW-1133">Transmembrane helix</keyword>
<accession>A0A1M6PXE6</accession>